<keyword evidence="2" id="KW-0812">Transmembrane</keyword>
<evidence type="ECO:0000313" key="4">
    <source>
        <dbReference type="Proteomes" id="UP000431269"/>
    </source>
</evidence>
<feature type="transmembrane region" description="Helical" evidence="2">
    <location>
        <begin position="295"/>
        <end position="315"/>
    </location>
</feature>
<keyword evidence="2" id="KW-0472">Membrane</keyword>
<dbReference type="EMBL" id="CP047045">
    <property type="protein sequence ID" value="QGZ96002.1"/>
    <property type="molecule type" value="Genomic_DNA"/>
</dbReference>
<reference evidence="4" key="1">
    <citation type="submission" date="2019-12" db="EMBL/GenBank/DDBJ databases">
        <title>Complete genome of Terracaulis silvestris 0127_4.</title>
        <authorList>
            <person name="Vieira S."/>
            <person name="Riedel T."/>
            <person name="Sproer C."/>
            <person name="Pascual J."/>
            <person name="Boedeker C."/>
            <person name="Overmann J."/>
        </authorList>
    </citation>
    <scope>NUCLEOTIDE SEQUENCE [LARGE SCALE GENOMIC DNA]</scope>
    <source>
        <strain evidence="4">0127_4</strain>
    </source>
</reference>
<accession>A0A6I6MWK0</accession>
<feature type="transmembrane region" description="Helical" evidence="2">
    <location>
        <begin position="452"/>
        <end position="469"/>
    </location>
</feature>
<dbReference type="RefSeq" id="WP_158766820.1">
    <property type="nucleotide sequence ID" value="NZ_CP047045.1"/>
</dbReference>
<dbReference type="NCBIfam" id="NF037959">
    <property type="entry name" value="MFS_SpdSyn"/>
    <property type="match status" value="1"/>
</dbReference>
<dbReference type="Gene3D" id="3.40.50.150">
    <property type="entry name" value="Vaccinia Virus protein VP39"/>
    <property type="match status" value="1"/>
</dbReference>
<sequence>MTDHTATSLNETGLAKPAWARAAAPWAFGGAMLLSAALVFSLQPMFAKMVLPRVGGGAAVWTVALVFFQGALLAGYSYAHFLTSHLSFARQIIVHACVLLLAAFFLPIAVAGGFEAPPDSGQGLWLIALFSASVGAPFAAVSATAPLLQSWFARTGRADAGDPYYLYGASNLGSLAALLAFPLLIEPALGANAQSVTWSLGFGLLGAAIMGCAVLVWRTGASLTEQPHAVAGAVAPWMLRAKWALFGLLPSALLVAATTHISTDVASAPLLWVIPLALYLSAFILAFNQRTWVPAKVAAIALPALAAVTLVTGWSAGDWRILSVTVLGTLWLGTYVCCRALYEIRPEARLLTDFYLWMSLGGVVGGALTALVAPVVFHGVLEWPIAVAFSLLALPGGKTLSRPMLIIFGACLAITLLAALLAALNISGGQLVAAGLVAGLSAIIVGRDNRMLMTLACAAIILMGATIQHRGVSFADRSFYGAVRVTDDGPWRRFVHGTTLHGVQSLDPELAHTPTGYYGPLTPIGSTFTALNNAGGLQNVAVLGLGAGAMACHARAGQSWTFYEIDPLVVQVAQDRRLFTFLSDCTPDAQVIVGDARLELAMQPRGAYDLVAADAFSSDAVPTHLITAEAMRLYLDSVDEDGVVLVHVSNRNLAMADVAARAGLAAGAVVIQRLYLPEERSYANFGSQVVAMARTREALEPLLADPAWQMSAPPPGRAWTDDYSNILEPLIQRIQHPLQAH</sequence>
<feature type="transmembrane region" description="Helical" evidence="2">
    <location>
        <begin position="58"/>
        <end position="79"/>
    </location>
</feature>
<organism evidence="3 4">
    <name type="scientific">Terricaulis silvestris</name>
    <dbReference type="NCBI Taxonomy" id="2686094"/>
    <lineage>
        <taxon>Bacteria</taxon>
        <taxon>Pseudomonadati</taxon>
        <taxon>Pseudomonadota</taxon>
        <taxon>Alphaproteobacteria</taxon>
        <taxon>Caulobacterales</taxon>
        <taxon>Caulobacteraceae</taxon>
        <taxon>Terricaulis</taxon>
    </lineage>
</organism>
<dbReference type="SUPFAM" id="SSF53335">
    <property type="entry name" value="S-adenosyl-L-methionine-dependent methyltransferases"/>
    <property type="match status" value="1"/>
</dbReference>
<dbReference type="Proteomes" id="UP000431269">
    <property type="component" value="Chromosome"/>
</dbReference>
<feature type="transmembrane region" description="Helical" evidence="2">
    <location>
        <begin position="321"/>
        <end position="342"/>
    </location>
</feature>
<evidence type="ECO:0000313" key="3">
    <source>
        <dbReference type="EMBL" id="QGZ96002.1"/>
    </source>
</evidence>
<feature type="transmembrane region" description="Helical" evidence="2">
    <location>
        <begin position="428"/>
        <end position="445"/>
    </location>
</feature>
<keyword evidence="4" id="KW-1185">Reference proteome</keyword>
<evidence type="ECO:0000256" key="2">
    <source>
        <dbReference type="SAM" id="Phobius"/>
    </source>
</evidence>
<feature type="transmembrane region" description="Helical" evidence="2">
    <location>
        <begin position="243"/>
        <end position="263"/>
    </location>
</feature>
<feature type="transmembrane region" description="Helical" evidence="2">
    <location>
        <begin position="354"/>
        <end position="374"/>
    </location>
</feature>
<dbReference type="KEGG" id="tsv:DSM104635_02858"/>
<feature type="transmembrane region" description="Helical" evidence="2">
    <location>
        <begin position="164"/>
        <end position="185"/>
    </location>
</feature>
<dbReference type="GO" id="GO:0006596">
    <property type="term" value="P:polyamine biosynthetic process"/>
    <property type="evidence" value="ECO:0007669"/>
    <property type="project" value="UniProtKB-KW"/>
</dbReference>
<gene>
    <name evidence="3" type="ORF">DSM104635_02858</name>
</gene>
<feature type="transmembrane region" description="Helical" evidence="2">
    <location>
        <begin position="124"/>
        <end position="152"/>
    </location>
</feature>
<dbReference type="AlphaFoldDB" id="A0A6I6MWK0"/>
<dbReference type="PANTHER" id="PTHR43317:SF1">
    <property type="entry name" value="THERMOSPERMINE SYNTHASE ACAULIS5"/>
    <property type="match status" value="1"/>
</dbReference>
<feature type="transmembrane region" description="Helical" evidence="2">
    <location>
        <begin position="197"/>
        <end position="217"/>
    </location>
</feature>
<dbReference type="PANTHER" id="PTHR43317">
    <property type="entry name" value="THERMOSPERMINE SYNTHASE ACAULIS5"/>
    <property type="match status" value="1"/>
</dbReference>
<name>A0A6I6MWK0_9CAUL</name>
<proteinExistence type="predicted"/>
<feature type="transmembrane region" description="Helical" evidence="2">
    <location>
        <begin position="269"/>
        <end position="288"/>
    </location>
</feature>
<keyword evidence="1" id="KW-0620">Polyamine biosynthesis</keyword>
<evidence type="ECO:0000256" key="1">
    <source>
        <dbReference type="ARBA" id="ARBA00023115"/>
    </source>
</evidence>
<feature type="transmembrane region" description="Helical" evidence="2">
    <location>
        <begin position="26"/>
        <end position="46"/>
    </location>
</feature>
<keyword evidence="2" id="KW-1133">Transmembrane helix</keyword>
<feature type="transmembrane region" description="Helical" evidence="2">
    <location>
        <begin position="404"/>
        <end position="422"/>
    </location>
</feature>
<dbReference type="InterPro" id="IPR029063">
    <property type="entry name" value="SAM-dependent_MTases_sf"/>
</dbReference>
<protein>
    <submittedName>
        <fullName evidence="3">Spermidine synthase</fullName>
    </submittedName>
</protein>
<feature type="transmembrane region" description="Helical" evidence="2">
    <location>
        <begin position="91"/>
        <end position="112"/>
    </location>
</feature>
<feature type="transmembrane region" description="Helical" evidence="2">
    <location>
        <begin position="380"/>
        <end position="397"/>
    </location>
</feature>